<name>A0A7K0CNY9_9ACTN</name>
<feature type="domain" description="HTH marR-type" evidence="2">
    <location>
        <begin position="17"/>
        <end position="67"/>
    </location>
</feature>
<dbReference type="Proteomes" id="UP000466345">
    <property type="component" value="Unassembled WGS sequence"/>
</dbReference>
<comment type="caution">
    <text evidence="3">The sequence shown here is derived from an EMBL/GenBank/DDBJ whole genome shotgun (WGS) entry which is preliminary data.</text>
</comment>
<dbReference type="AlphaFoldDB" id="A0A7K0CNY9"/>
<comment type="similarity">
    <text evidence="1">Belongs to the ROK (NagC/XylR) family.</text>
</comment>
<accession>A0A7K0CNY9</accession>
<dbReference type="PANTHER" id="PTHR18964">
    <property type="entry name" value="ROK (REPRESSOR, ORF, KINASE) FAMILY"/>
    <property type="match status" value="1"/>
</dbReference>
<dbReference type="GO" id="GO:0003700">
    <property type="term" value="F:DNA-binding transcription factor activity"/>
    <property type="evidence" value="ECO:0007669"/>
    <property type="project" value="InterPro"/>
</dbReference>
<reference evidence="3 4" key="1">
    <citation type="submission" date="2019-10" db="EMBL/GenBank/DDBJ databases">
        <title>Streptomyces smaragdinus sp. nov. and Streptomyces fabii sp. nov., isolated from the gut of fungus growing-termite Macrotermes natalensis.</title>
        <authorList>
            <person name="Schwitalla J."/>
            <person name="Benndorf R."/>
            <person name="Martin K."/>
            <person name="De Beer W."/>
            <person name="Kaster A.-K."/>
            <person name="Vollmers J."/>
            <person name="Poulsen M."/>
            <person name="Beemelmanns C."/>
        </authorList>
    </citation>
    <scope>NUCLEOTIDE SEQUENCE [LARGE SCALE GENOMIC DNA]</scope>
    <source>
        <strain evidence="3 4">RB5</strain>
    </source>
</reference>
<dbReference type="SUPFAM" id="SSF53067">
    <property type="entry name" value="Actin-like ATPase domain"/>
    <property type="match status" value="1"/>
</dbReference>
<evidence type="ECO:0000313" key="4">
    <source>
        <dbReference type="Proteomes" id="UP000466345"/>
    </source>
</evidence>
<dbReference type="InterPro" id="IPR036390">
    <property type="entry name" value="WH_DNA-bd_sf"/>
</dbReference>
<dbReference type="EMBL" id="WEGJ01000024">
    <property type="protein sequence ID" value="MQY14742.1"/>
    <property type="molecule type" value="Genomic_DNA"/>
</dbReference>
<dbReference type="InterPro" id="IPR036388">
    <property type="entry name" value="WH-like_DNA-bd_sf"/>
</dbReference>
<keyword evidence="4" id="KW-1185">Reference proteome</keyword>
<dbReference type="InterPro" id="IPR000600">
    <property type="entry name" value="ROK"/>
</dbReference>
<dbReference type="CDD" id="cd23763">
    <property type="entry name" value="ASKHA_ATPase_ROK"/>
    <property type="match status" value="1"/>
</dbReference>
<dbReference type="RefSeq" id="WP_153455596.1">
    <property type="nucleotide sequence ID" value="NZ_WEGJ01000024.1"/>
</dbReference>
<keyword evidence="3" id="KW-0418">Kinase</keyword>
<organism evidence="3 4">
    <name type="scientific">Streptomyces smaragdinus</name>
    <dbReference type="NCBI Taxonomy" id="2585196"/>
    <lineage>
        <taxon>Bacteria</taxon>
        <taxon>Bacillati</taxon>
        <taxon>Actinomycetota</taxon>
        <taxon>Actinomycetes</taxon>
        <taxon>Kitasatosporales</taxon>
        <taxon>Streptomycetaceae</taxon>
        <taxon>Streptomyces</taxon>
    </lineage>
</organism>
<evidence type="ECO:0000313" key="3">
    <source>
        <dbReference type="EMBL" id="MQY14742.1"/>
    </source>
</evidence>
<evidence type="ECO:0000256" key="1">
    <source>
        <dbReference type="ARBA" id="ARBA00006479"/>
    </source>
</evidence>
<dbReference type="EC" id="2.7.1.59" evidence="3"/>
<dbReference type="InterPro" id="IPR043129">
    <property type="entry name" value="ATPase_NBD"/>
</dbReference>
<dbReference type="Pfam" id="PF00480">
    <property type="entry name" value="ROK"/>
    <property type="match status" value="1"/>
</dbReference>
<proteinExistence type="inferred from homology"/>
<dbReference type="SUPFAM" id="SSF46785">
    <property type="entry name" value="Winged helix' DNA-binding domain"/>
    <property type="match status" value="1"/>
</dbReference>
<dbReference type="InterPro" id="IPR000835">
    <property type="entry name" value="HTH_MarR-typ"/>
</dbReference>
<keyword evidence="3" id="KW-0808">Transferase</keyword>
<dbReference type="OrthoDB" id="3523179at2"/>
<evidence type="ECO:0000259" key="2">
    <source>
        <dbReference type="Pfam" id="PF12802"/>
    </source>
</evidence>
<dbReference type="GO" id="GO:0045127">
    <property type="term" value="F:N-acetylglucosamine kinase activity"/>
    <property type="evidence" value="ECO:0007669"/>
    <property type="project" value="UniProtKB-EC"/>
</dbReference>
<protein>
    <submittedName>
        <fullName evidence="3">N-acetyl-D-glucosamine kinase</fullName>
        <ecNumber evidence="3">2.7.1.59</ecNumber>
    </submittedName>
</protein>
<dbReference type="InterPro" id="IPR011991">
    <property type="entry name" value="ArsR-like_HTH"/>
</dbReference>
<dbReference type="Gene3D" id="1.10.10.10">
    <property type="entry name" value="Winged helix-like DNA-binding domain superfamily/Winged helix DNA-binding domain"/>
    <property type="match status" value="1"/>
</dbReference>
<dbReference type="CDD" id="cd00090">
    <property type="entry name" value="HTH_ARSR"/>
    <property type="match status" value="1"/>
</dbReference>
<dbReference type="PANTHER" id="PTHR18964:SF149">
    <property type="entry name" value="BIFUNCTIONAL UDP-N-ACETYLGLUCOSAMINE 2-EPIMERASE_N-ACETYLMANNOSAMINE KINASE"/>
    <property type="match status" value="1"/>
</dbReference>
<sequence length="379" mass="38672">MPPATPSTARAMNDRLALRMLQEHGPLSVSELKELTGLARPTVSDLVQRLQDTGLIEVAGASEARRRGPNAKLYGLVADRAHLAALDVRQQGIRVLVADLLGTERARAERPIDPAAPTGEALRQAVDLLESAAAEAGADALHSIAVGAPGMIDPATGQLRNVAGFDWHRELPAVLHERLGAAVVVENETNLAAVAEHRLGAARGLDSFVFFWLGEGTGGAVVLDGELRRGRSGGAGEIAFMPVPGGSGLPSPGDCTGGFHELVGAAGLRQLAAVHGLDPSGPAAELLEAEAVVDVYAERVAVGAAAATAILDPGCVVLGGELGRAGGEGLAARVADRLAGLSPLSTEVRPADFGDTGVLRGALLAAREAAQEALFPAVG</sequence>
<dbReference type="Gene3D" id="3.30.420.40">
    <property type="match status" value="2"/>
</dbReference>
<gene>
    <name evidence="3" type="primary">nagK_2</name>
    <name evidence="3" type="ORF">SRB5_49180</name>
</gene>
<dbReference type="Pfam" id="PF12802">
    <property type="entry name" value="MarR_2"/>
    <property type="match status" value="1"/>
</dbReference>